<organism evidence="2 3">
    <name type="scientific">Aphis glycines</name>
    <name type="common">Soybean aphid</name>
    <dbReference type="NCBI Taxonomy" id="307491"/>
    <lineage>
        <taxon>Eukaryota</taxon>
        <taxon>Metazoa</taxon>
        <taxon>Ecdysozoa</taxon>
        <taxon>Arthropoda</taxon>
        <taxon>Hexapoda</taxon>
        <taxon>Insecta</taxon>
        <taxon>Pterygota</taxon>
        <taxon>Neoptera</taxon>
        <taxon>Paraneoptera</taxon>
        <taxon>Hemiptera</taxon>
        <taxon>Sternorrhyncha</taxon>
        <taxon>Aphidomorpha</taxon>
        <taxon>Aphidoidea</taxon>
        <taxon>Aphididae</taxon>
        <taxon>Aphidini</taxon>
        <taxon>Aphis</taxon>
        <taxon>Aphis</taxon>
    </lineage>
</organism>
<accession>A0A6G0TXU4</accession>
<name>A0A6G0TXU4_APHGL</name>
<keyword evidence="3" id="KW-1185">Reference proteome</keyword>
<dbReference type="Proteomes" id="UP000475862">
    <property type="component" value="Unassembled WGS sequence"/>
</dbReference>
<dbReference type="EMBL" id="VYZN01000013">
    <property type="protein sequence ID" value="KAE9540968.1"/>
    <property type="molecule type" value="Genomic_DNA"/>
</dbReference>
<comment type="caution">
    <text evidence="2">The sequence shown here is derived from an EMBL/GenBank/DDBJ whole genome shotgun (WGS) entry which is preliminary data.</text>
</comment>
<evidence type="ECO:0000313" key="3">
    <source>
        <dbReference type="Proteomes" id="UP000475862"/>
    </source>
</evidence>
<reference evidence="2 3" key="1">
    <citation type="submission" date="2019-08" db="EMBL/GenBank/DDBJ databases">
        <title>The genome of the soybean aphid Biotype 1, its phylome, world population structure and adaptation to the North American continent.</title>
        <authorList>
            <person name="Giordano R."/>
            <person name="Donthu R.K."/>
            <person name="Hernandez A.G."/>
            <person name="Wright C.L."/>
            <person name="Zimin A.V."/>
        </authorList>
    </citation>
    <scope>NUCLEOTIDE SEQUENCE [LARGE SCALE GENOMIC DNA]</scope>
    <source>
        <tissue evidence="2">Whole aphids</tissue>
    </source>
</reference>
<dbReference type="OrthoDB" id="6627073at2759"/>
<dbReference type="AlphaFoldDB" id="A0A6G0TXU4"/>
<evidence type="ECO:0000313" key="2">
    <source>
        <dbReference type="EMBL" id="KAE9540968.1"/>
    </source>
</evidence>
<gene>
    <name evidence="2" type="ORF">AGLY_004213</name>
</gene>
<sequence>MTPSHSTKHSFHLFDTCALVCTCACILPTDHGIECGGGGVTDNIGIKTVDLVYDSAWRLSGNSVVVVLFPQSVGRGGRKKIETTTIDRQTGAALSTRAAPATRLDIMSYYKDRLGFDPDEPTANGDGTGTTTSSRKSKRGYEENLSKFKGLSHTYCLTIQSRAVYVAAAYFCSFWRRSKTRSTVNASAAGWSVDRSSVPVAAVRDRFLCAAVVRATHFFTARAYRTRSRPRSVGENHRTGGWVETHLSHGHDPRCKTRTTCSTCDPSVPPSQWSVS</sequence>
<feature type="region of interest" description="Disordered" evidence="1">
    <location>
        <begin position="117"/>
        <end position="139"/>
    </location>
</feature>
<evidence type="ECO:0000256" key="1">
    <source>
        <dbReference type="SAM" id="MobiDB-lite"/>
    </source>
</evidence>
<proteinExistence type="predicted"/>
<protein>
    <submittedName>
        <fullName evidence="2">Uncharacterized protein</fullName>
    </submittedName>
</protein>